<name>X1IUW0_9ZZZZ</name>
<dbReference type="EMBL" id="BARU01027057">
    <property type="protein sequence ID" value="GAH69909.1"/>
    <property type="molecule type" value="Genomic_DNA"/>
</dbReference>
<dbReference type="InterPro" id="IPR046653">
    <property type="entry name" value="DUF6765"/>
</dbReference>
<gene>
    <name evidence="1" type="ORF">S03H2_43381</name>
</gene>
<comment type="caution">
    <text evidence="1">The sequence shown here is derived from an EMBL/GenBank/DDBJ whole genome shotgun (WGS) entry which is preliminary data.</text>
</comment>
<feature type="non-terminal residue" evidence="1">
    <location>
        <position position="1"/>
    </location>
</feature>
<evidence type="ECO:0000313" key="1">
    <source>
        <dbReference type="EMBL" id="GAH69909.1"/>
    </source>
</evidence>
<proteinExistence type="predicted"/>
<feature type="non-terminal residue" evidence="1">
    <location>
        <position position="270"/>
    </location>
</feature>
<dbReference type="Pfam" id="PF20551">
    <property type="entry name" value="DUF6765"/>
    <property type="match status" value="1"/>
</dbReference>
<accession>X1IUW0</accession>
<organism evidence="1">
    <name type="scientific">marine sediment metagenome</name>
    <dbReference type="NCBI Taxonomy" id="412755"/>
    <lineage>
        <taxon>unclassified sequences</taxon>
        <taxon>metagenomes</taxon>
        <taxon>ecological metagenomes</taxon>
    </lineage>
</organism>
<sequence>PRWPGKCGSVKTDAHYYAVLGFSRACGFKKEPALLLAYASQFVDDARINHIVIHGDPAGIDHDIIEKEPSFFNMATCHSYSRVKTFNYSSMTGNTTPFHFVPGLKGESFPKKLRCTEESPVITNIVNEALDDGNIIKFGLALHPYLDTFSHQGFSGILSKVNDIKKCRAISDIPGSLLNRLIKIIKYISKDRFDRLLDSGVPAYGHGQAMEYPDLPFLRWTYEYDYSDEFSDGYRSTGIIENSERYTMAFSRVKEYLSDYLNRHPEYRDK</sequence>
<reference evidence="1" key="1">
    <citation type="journal article" date="2014" name="Front. Microbiol.">
        <title>High frequency of phylogenetically diverse reductive dehalogenase-homologous genes in deep subseafloor sedimentary metagenomes.</title>
        <authorList>
            <person name="Kawai M."/>
            <person name="Futagami T."/>
            <person name="Toyoda A."/>
            <person name="Takaki Y."/>
            <person name="Nishi S."/>
            <person name="Hori S."/>
            <person name="Arai W."/>
            <person name="Tsubouchi T."/>
            <person name="Morono Y."/>
            <person name="Uchiyama I."/>
            <person name="Ito T."/>
            <person name="Fujiyama A."/>
            <person name="Inagaki F."/>
            <person name="Takami H."/>
        </authorList>
    </citation>
    <scope>NUCLEOTIDE SEQUENCE</scope>
    <source>
        <strain evidence="1">Expedition CK06-06</strain>
    </source>
</reference>
<protein>
    <submittedName>
        <fullName evidence="1">Uncharacterized protein</fullName>
    </submittedName>
</protein>
<dbReference type="AlphaFoldDB" id="X1IUW0"/>